<sequence>MKKLCTLGLIATLLLGSGCAGIQSNTGKGAAYGTAGGAAAGAILGQIIGGNTKSTLIGTAAGAVIGGLAGTGIGAMMDNQESDMRQALANSEAVAVQRQGDMLALTFKSDFTFAVNSASIRPGMYSEIDRIAQVLSAYPQTSITVIGHTDSTGSESYNQQLSERRADSVKNALVQRGISPSRITAMGYGESSPIADNNTEYGRQQNRRVEVRINPMQ</sequence>
<reference evidence="9" key="2">
    <citation type="submission" date="2021-09" db="EMBL/GenBank/DDBJ databases">
        <authorList>
            <person name="Gilroy R."/>
        </authorList>
    </citation>
    <scope>NUCLEOTIDE SEQUENCE</scope>
    <source>
        <strain evidence="9">ChiGjej2B2-19336</strain>
    </source>
</reference>
<gene>
    <name evidence="9" type="ORF">K8W16_06115</name>
</gene>
<dbReference type="AlphaFoldDB" id="A0A921AWI6"/>
<dbReference type="InterPro" id="IPR006665">
    <property type="entry name" value="OmpA-like"/>
</dbReference>
<dbReference type="InterPro" id="IPR006690">
    <property type="entry name" value="OMPA-like_CS"/>
</dbReference>
<keyword evidence="7" id="KW-0732">Signal</keyword>
<feature type="compositionally biased region" description="Polar residues" evidence="5">
    <location>
        <begin position="194"/>
        <end position="204"/>
    </location>
</feature>
<dbReference type="Proteomes" id="UP000698963">
    <property type="component" value="Unassembled WGS sequence"/>
</dbReference>
<dbReference type="CDD" id="cd07185">
    <property type="entry name" value="OmpA_C-like"/>
    <property type="match status" value="1"/>
</dbReference>
<dbReference type="RefSeq" id="WP_304122118.1">
    <property type="nucleotide sequence ID" value="NZ_DYZA01000120.1"/>
</dbReference>
<organism evidence="9 10">
    <name type="scientific">Mailhella massiliensis</name>
    <dbReference type="NCBI Taxonomy" id="1903261"/>
    <lineage>
        <taxon>Bacteria</taxon>
        <taxon>Pseudomonadati</taxon>
        <taxon>Thermodesulfobacteriota</taxon>
        <taxon>Desulfovibrionia</taxon>
        <taxon>Desulfovibrionales</taxon>
        <taxon>Desulfovibrionaceae</taxon>
        <taxon>Mailhella</taxon>
    </lineage>
</organism>
<dbReference type="Pfam" id="PF13488">
    <property type="entry name" value="Gly-zipper_Omp"/>
    <property type="match status" value="1"/>
</dbReference>
<dbReference type="PANTHER" id="PTHR30329:SF21">
    <property type="entry name" value="LIPOPROTEIN YIAD-RELATED"/>
    <property type="match status" value="1"/>
</dbReference>
<dbReference type="InterPro" id="IPR050330">
    <property type="entry name" value="Bact_OuterMem_StrucFunc"/>
</dbReference>
<dbReference type="PROSITE" id="PS51123">
    <property type="entry name" value="OMPA_2"/>
    <property type="match status" value="1"/>
</dbReference>
<feature type="region of interest" description="Disordered" evidence="5">
    <location>
        <begin position="185"/>
        <end position="206"/>
    </location>
</feature>
<dbReference type="EMBL" id="DYZA01000120">
    <property type="protein sequence ID" value="HJD97201.1"/>
    <property type="molecule type" value="Genomic_DNA"/>
</dbReference>
<evidence type="ECO:0000256" key="6">
    <source>
        <dbReference type="SAM" id="Phobius"/>
    </source>
</evidence>
<feature type="transmembrane region" description="Helical" evidence="6">
    <location>
        <begin position="30"/>
        <end position="49"/>
    </location>
</feature>
<feature type="signal peptide" evidence="7">
    <location>
        <begin position="1"/>
        <end position="22"/>
    </location>
</feature>
<name>A0A921AWI6_9BACT</name>
<reference evidence="9" key="1">
    <citation type="journal article" date="2021" name="PeerJ">
        <title>Extensive microbial diversity within the chicken gut microbiome revealed by metagenomics and culture.</title>
        <authorList>
            <person name="Gilroy R."/>
            <person name="Ravi A."/>
            <person name="Getino M."/>
            <person name="Pursley I."/>
            <person name="Horton D.L."/>
            <person name="Alikhan N.F."/>
            <person name="Baker D."/>
            <person name="Gharbi K."/>
            <person name="Hall N."/>
            <person name="Watson M."/>
            <person name="Adriaenssens E.M."/>
            <person name="Foster-Nyarko E."/>
            <person name="Jarju S."/>
            <person name="Secka A."/>
            <person name="Antonio M."/>
            <person name="Oren A."/>
            <person name="Chaudhuri R.R."/>
            <person name="La Ragione R."/>
            <person name="Hildebrand F."/>
            <person name="Pallen M.J."/>
        </authorList>
    </citation>
    <scope>NUCLEOTIDE SEQUENCE</scope>
    <source>
        <strain evidence="9">ChiGjej2B2-19336</strain>
    </source>
</reference>
<dbReference type="InterPro" id="IPR006664">
    <property type="entry name" value="OMP_bac"/>
</dbReference>
<comment type="caution">
    <text evidence="9">The sequence shown here is derived from an EMBL/GenBank/DDBJ whole genome shotgun (WGS) entry which is preliminary data.</text>
</comment>
<evidence type="ECO:0000313" key="9">
    <source>
        <dbReference type="EMBL" id="HJD97201.1"/>
    </source>
</evidence>
<evidence type="ECO:0000256" key="7">
    <source>
        <dbReference type="SAM" id="SignalP"/>
    </source>
</evidence>
<protein>
    <submittedName>
        <fullName evidence="9">OmpA family protein</fullName>
    </submittedName>
</protein>
<dbReference type="PANTHER" id="PTHR30329">
    <property type="entry name" value="STATOR ELEMENT OF FLAGELLAR MOTOR COMPLEX"/>
    <property type="match status" value="1"/>
</dbReference>
<comment type="subcellular location">
    <subcellularLocation>
        <location evidence="1">Cell outer membrane</location>
    </subcellularLocation>
</comment>
<evidence type="ECO:0000256" key="1">
    <source>
        <dbReference type="ARBA" id="ARBA00004442"/>
    </source>
</evidence>
<keyword evidence="2 4" id="KW-0472">Membrane</keyword>
<evidence type="ECO:0000256" key="3">
    <source>
        <dbReference type="ARBA" id="ARBA00023237"/>
    </source>
</evidence>
<dbReference type="InterPro" id="IPR039567">
    <property type="entry name" value="Gly-zipper"/>
</dbReference>
<dbReference type="Pfam" id="PF00691">
    <property type="entry name" value="OmpA"/>
    <property type="match status" value="1"/>
</dbReference>
<evidence type="ECO:0000256" key="4">
    <source>
        <dbReference type="PROSITE-ProRule" id="PRU00473"/>
    </source>
</evidence>
<dbReference type="PRINTS" id="PR01021">
    <property type="entry name" value="OMPADOMAIN"/>
</dbReference>
<dbReference type="SUPFAM" id="SSF103088">
    <property type="entry name" value="OmpA-like"/>
    <property type="match status" value="1"/>
</dbReference>
<dbReference type="Gene3D" id="3.30.1330.60">
    <property type="entry name" value="OmpA-like domain"/>
    <property type="match status" value="1"/>
</dbReference>
<proteinExistence type="predicted"/>
<evidence type="ECO:0000256" key="2">
    <source>
        <dbReference type="ARBA" id="ARBA00023136"/>
    </source>
</evidence>
<feature type="chain" id="PRO_5037633213" evidence="7">
    <location>
        <begin position="23"/>
        <end position="217"/>
    </location>
</feature>
<dbReference type="PROSITE" id="PS01068">
    <property type="entry name" value="OMPA_1"/>
    <property type="match status" value="1"/>
</dbReference>
<evidence type="ECO:0000256" key="5">
    <source>
        <dbReference type="SAM" id="MobiDB-lite"/>
    </source>
</evidence>
<keyword evidence="6" id="KW-0812">Transmembrane</keyword>
<dbReference type="GO" id="GO:0009279">
    <property type="term" value="C:cell outer membrane"/>
    <property type="evidence" value="ECO:0007669"/>
    <property type="project" value="UniProtKB-SubCell"/>
</dbReference>
<dbReference type="InterPro" id="IPR036737">
    <property type="entry name" value="OmpA-like_sf"/>
</dbReference>
<keyword evidence="3" id="KW-0998">Cell outer membrane</keyword>
<dbReference type="PROSITE" id="PS51257">
    <property type="entry name" value="PROKAR_LIPOPROTEIN"/>
    <property type="match status" value="1"/>
</dbReference>
<keyword evidence="6" id="KW-1133">Transmembrane helix</keyword>
<accession>A0A921AWI6</accession>
<evidence type="ECO:0000259" key="8">
    <source>
        <dbReference type="PROSITE" id="PS51123"/>
    </source>
</evidence>
<evidence type="ECO:0000313" key="10">
    <source>
        <dbReference type="Proteomes" id="UP000698963"/>
    </source>
</evidence>
<feature type="domain" description="OmpA-like" evidence="8">
    <location>
        <begin position="100"/>
        <end position="217"/>
    </location>
</feature>
<feature type="transmembrane region" description="Helical" evidence="6">
    <location>
        <begin position="56"/>
        <end position="77"/>
    </location>
</feature>